<dbReference type="EMBL" id="AJWJ01000021">
    <property type="protein sequence ID" value="KAF2077709.1"/>
    <property type="molecule type" value="Genomic_DNA"/>
</dbReference>
<evidence type="ECO:0008006" key="3">
    <source>
        <dbReference type="Google" id="ProtNLM"/>
    </source>
</evidence>
<comment type="caution">
    <text evidence="1">The sequence shown here is derived from an EMBL/GenBank/DDBJ whole genome shotgun (WGS) entry which is preliminary data.</text>
</comment>
<accession>A0A8J4Q3Y1</accession>
<proteinExistence type="predicted"/>
<reference evidence="1" key="1">
    <citation type="submission" date="2020-01" db="EMBL/GenBank/DDBJ databases">
        <title>Development of genomics and gene disruption for Polysphondylium violaceum indicates a role for the polyketide synthase stlB in stalk morphogenesis.</title>
        <authorList>
            <person name="Narita B."/>
            <person name="Kawabe Y."/>
            <person name="Kin K."/>
            <person name="Saito T."/>
            <person name="Gibbs R."/>
            <person name="Kuspa A."/>
            <person name="Muzny D."/>
            <person name="Queller D."/>
            <person name="Richards S."/>
            <person name="Strassman J."/>
            <person name="Sucgang R."/>
            <person name="Worley K."/>
            <person name="Schaap P."/>
        </authorList>
    </citation>
    <scope>NUCLEOTIDE SEQUENCE</scope>
    <source>
        <strain evidence="1">QSvi11</strain>
    </source>
</reference>
<dbReference type="AlphaFoldDB" id="A0A8J4Q3Y1"/>
<gene>
    <name evidence="1" type="ORF">CYY_000956</name>
</gene>
<name>A0A8J4Q3Y1_9MYCE</name>
<evidence type="ECO:0000313" key="2">
    <source>
        <dbReference type="Proteomes" id="UP000695562"/>
    </source>
</evidence>
<organism evidence="1 2">
    <name type="scientific">Polysphondylium violaceum</name>
    <dbReference type="NCBI Taxonomy" id="133409"/>
    <lineage>
        <taxon>Eukaryota</taxon>
        <taxon>Amoebozoa</taxon>
        <taxon>Evosea</taxon>
        <taxon>Eumycetozoa</taxon>
        <taxon>Dictyostelia</taxon>
        <taxon>Dictyosteliales</taxon>
        <taxon>Dictyosteliaceae</taxon>
        <taxon>Polysphondylium</taxon>
    </lineage>
</organism>
<evidence type="ECO:0000313" key="1">
    <source>
        <dbReference type="EMBL" id="KAF2077709.1"/>
    </source>
</evidence>
<sequence>MVLKKSEGLKQTLDSNIFPSTLQHLSISNCFPTTIPHTLISLTLTNHKPDQPLDLLQHHSLTKLSIYADRIIHYPPNLIDLTILNNTNDDNNLNLTFNRSNICKLSLKVKQFDTFINHGPPFPNLKHLVIQDEVEFNFDNIPHSVEVLDYRNGMLNQSSKIPSFFKETHISLRHNIVYGLSKPVNEEKFELVSPSTLIHLYIDSQSLELYLPLVDNIKS</sequence>
<keyword evidence="2" id="KW-1185">Reference proteome</keyword>
<dbReference type="Proteomes" id="UP000695562">
    <property type="component" value="Unassembled WGS sequence"/>
</dbReference>
<protein>
    <recommendedName>
        <fullName evidence="3">FNIP repeat-containing protein</fullName>
    </recommendedName>
</protein>